<proteinExistence type="predicted"/>
<dbReference type="AlphaFoldDB" id="A0AAD6M9R9"/>
<evidence type="ECO:0000313" key="2">
    <source>
        <dbReference type="Proteomes" id="UP001164929"/>
    </source>
</evidence>
<dbReference type="EMBL" id="JAQIZT010000010">
    <property type="protein sequence ID" value="KAJ6981558.1"/>
    <property type="molecule type" value="Genomic_DNA"/>
</dbReference>
<name>A0AAD6M9R9_9ROSI</name>
<keyword evidence="2" id="KW-1185">Reference proteome</keyword>
<dbReference type="Proteomes" id="UP001164929">
    <property type="component" value="Chromosome 10"/>
</dbReference>
<comment type="caution">
    <text evidence="1">The sequence shown here is derived from an EMBL/GenBank/DDBJ whole genome shotgun (WGS) entry which is preliminary data.</text>
</comment>
<gene>
    <name evidence="1" type="ORF">NC653_024835</name>
</gene>
<organism evidence="1 2">
    <name type="scientific">Populus alba x Populus x berolinensis</name>
    <dbReference type="NCBI Taxonomy" id="444605"/>
    <lineage>
        <taxon>Eukaryota</taxon>
        <taxon>Viridiplantae</taxon>
        <taxon>Streptophyta</taxon>
        <taxon>Embryophyta</taxon>
        <taxon>Tracheophyta</taxon>
        <taxon>Spermatophyta</taxon>
        <taxon>Magnoliopsida</taxon>
        <taxon>eudicotyledons</taxon>
        <taxon>Gunneridae</taxon>
        <taxon>Pentapetalae</taxon>
        <taxon>rosids</taxon>
        <taxon>fabids</taxon>
        <taxon>Malpighiales</taxon>
        <taxon>Salicaceae</taxon>
        <taxon>Saliceae</taxon>
        <taxon>Populus</taxon>
    </lineage>
</organism>
<evidence type="ECO:0000313" key="1">
    <source>
        <dbReference type="EMBL" id="KAJ6981558.1"/>
    </source>
</evidence>
<accession>A0AAD6M9R9</accession>
<reference evidence="1" key="1">
    <citation type="journal article" date="2023" name="Mol. Ecol. Resour.">
        <title>Chromosome-level genome assembly of a triploid poplar Populus alba 'Berolinensis'.</title>
        <authorList>
            <person name="Chen S."/>
            <person name="Yu Y."/>
            <person name="Wang X."/>
            <person name="Wang S."/>
            <person name="Zhang T."/>
            <person name="Zhou Y."/>
            <person name="He R."/>
            <person name="Meng N."/>
            <person name="Wang Y."/>
            <person name="Liu W."/>
            <person name="Liu Z."/>
            <person name="Liu J."/>
            <person name="Guo Q."/>
            <person name="Huang H."/>
            <person name="Sederoff R.R."/>
            <person name="Wang G."/>
            <person name="Qu G."/>
            <person name="Chen S."/>
        </authorList>
    </citation>
    <scope>NUCLEOTIDE SEQUENCE</scope>
    <source>
        <strain evidence="1">SC-2020</strain>
    </source>
</reference>
<sequence length="67" mass="7198">MFDFLTSIDIKTKLESVALCQNAFCSAGRVSSQLMTSSRSSLGTFSNHSPAPTKFDLPLFHVGSAVD</sequence>
<protein>
    <submittedName>
        <fullName evidence="1">Uncharacterized protein</fullName>
    </submittedName>
</protein>